<dbReference type="GO" id="GO:0006643">
    <property type="term" value="P:membrane lipid metabolic process"/>
    <property type="evidence" value="ECO:0007669"/>
    <property type="project" value="TreeGrafter"/>
</dbReference>
<dbReference type="InterPro" id="IPR006694">
    <property type="entry name" value="Fatty_acid_hydroxylase"/>
</dbReference>
<dbReference type="PANTHER" id="PTHR21624">
    <property type="entry name" value="STEROL DESATURASE-RELATED PROTEIN"/>
    <property type="match status" value="1"/>
</dbReference>
<dbReference type="AlphaFoldDB" id="A0A923HJ98"/>
<feature type="transmembrane region" description="Helical" evidence="7">
    <location>
        <begin position="79"/>
        <end position="101"/>
    </location>
</feature>
<dbReference type="GO" id="GO:0005506">
    <property type="term" value="F:iron ion binding"/>
    <property type="evidence" value="ECO:0007669"/>
    <property type="project" value="InterPro"/>
</dbReference>
<evidence type="ECO:0000313" key="10">
    <source>
        <dbReference type="Proteomes" id="UP000634011"/>
    </source>
</evidence>
<evidence type="ECO:0000259" key="8">
    <source>
        <dbReference type="Pfam" id="PF04116"/>
    </source>
</evidence>
<feature type="domain" description="Fatty acid hydroxylase" evidence="8">
    <location>
        <begin position="134"/>
        <end position="276"/>
    </location>
</feature>
<gene>
    <name evidence="9" type="ORF">H8K32_06865</name>
</gene>
<keyword evidence="4" id="KW-0560">Oxidoreductase</keyword>
<evidence type="ECO:0000256" key="1">
    <source>
        <dbReference type="ARBA" id="ARBA00004127"/>
    </source>
</evidence>
<dbReference type="EMBL" id="JACOFV010000005">
    <property type="protein sequence ID" value="MBC3861814.1"/>
    <property type="molecule type" value="Genomic_DNA"/>
</dbReference>
<evidence type="ECO:0000256" key="7">
    <source>
        <dbReference type="SAM" id="Phobius"/>
    </source>
</evidence>
<evidence type="ECO:0000256" key="2">
    <source>
        <dbReference type="ARBA" id="ARBA00022692"/>
    </source>
</evidence>
<sequence>MNYSELMTTLQAWIFETIVQPAMFYLGLGEFVEDSFEGVEWFIFGVLQLIVLFVILRPLESLIPVQKIENRFARWNDFIYTALHRLGAFSILIFFVLDPLLDKLTAVLHFEGVNPLNLENMWPGFLTYPALLFFAYLVVLDFFDYWYHRAEHQFDWWWGLHSLHHSQRDMNLWSDNRNHLLDDFLRDVYMGVIAIVIGVQPGQYVMLVMASQMLQSLQHANIRVHFGKVGEYFLVSPRFHRTHHAIGIGHETKGKGTLGGHNFAVLFPIWDVMFGTAYFSKEFALTGIRDQLPAPEGCSREYGTGFWSQQWLGLKRMCGLQK</sequence>
<evidence type="ECO:0000256" key="4">
    <source>
        <dbReference type="ARBA" id="ARBA00023002"/>
    </source>
</evidence>
<dbReference type="Proteomes" id="UP000634011">
    <property type="component" value="Unassembled WGS sequence"/>
</dbReference>
<evidence type="ECO:0000256" key="6">
    <source>
        <dbReference type="ARBA" id="ARBA00023136"/>
    </source>
</evidence>
<dbReference type="InterPro" id="IPR051689">
    <property type="entry name" value="Sterol_desaturase/TMEM195"/>
</dbReference>
<feature type="transmembrane region" description="Helical" evidence="7">
    <location>
        <begin position="12"/>
        <end position="29"/>
    </location>
</feature>
<feature type="transmembrane region" description="Helical" evidence="7">
    <location>
        <begin position="41"/>
        <end position="59"/>
    </location>
</feature>
<proteinExistence type="predicted"/>
<dbReference type="GO" id="GO:0016020">
    <property type="term" value="C:membrane"/>
    <property type="evidence" value="ECO:0007669"/>
    <property type="project" value="GOC"/>
</dbReference>
<reference evidence="9" key="1">
    <citation type="submission" date="2020-08" db="EMBL/GenBank/DDBJ databases">
        <title>Novel species isolated from subtropical streams in China.</title>
        <authorList>
            <person name="Lu H."/>
        </authorList>
    </citation>
    <scope>NUCLEOTIDE SEQUENCE</scope>
    <source>
        <strain evidence="9">KACC 12607</strain>
    </source>
</reference>
<evidence type="ECO:0000256" key="3">
    <source>
        <dbReference type="ARBA" id="ARBA00022989"/>
    </source>
</evidence>
<name>A0A923HJ98_9BURK</name>
<dbReference type="GO" id="GO:0008610">
    <property type="term" value="P:lipid biosynthetic process"/>
    <property type="evidence" value="ECO:0007669"/>
    <property type="project" value="InterPro"/>
</dbReference>
<dbReference type="Pfam" id="PF04116">
    <property type="entry name" value="FA_hydroxylase"/>
    <property type="match status" value="1"/>
</dbReference>
<keyword evidence="3 7" id="KW-1133">Transmembrane helix</keyword>
<dbReference type="GO" id="GO:0050479">
    <property type="term" value="F:glyceryl-ether monooxygenase activity"/>
    <property type="evidence" value="ECO:0007669"/>
    <property type="project" value="TreeGrafter"/>
</dbReference>
<evidence type="ECO:0000256" key="5">
    <source>
        <dbReference type="ARBA" id="ARBA00023098"/>
    </source>
</evidence>
<accession>A0A923HJ98</accession>
<comment type="caution">
    <text evidence="9">The sequence shown here is derived from an EMBL/GenBank/DDBJ whole genome shotgun (WGS) entry which is preliminary data.</text>
</comment>
<keyword evidence="5" id="KW-0443">Lipid metabolism</keyword>
<dbReference type="GO" id="GO:0012505">
    <property type="term" value="C:endomembrane system"/>
    <property type="evidence" value="ECO:0007669"/>
    <property type="project" value="UniProtKB-SubCell"/>
</dbReference>
<dbReference type="RefSeq" id="WP_186911745.1">
    <property type="nucleotide sequence ID" value="NZ_JACOFV010000005.1"/>
</dbReference>
<evidence type="ECO:0000313" key="9">
    <source>
        <dbReference type="EMBL" id="MBC3861814.1"/>
    </source>
</evidence>
<protein>
    <submittedName>
        <fullName evidence="9">Sterol desaturase family protein</fullName>
    </submittedName>
</protein>
<feature type="transmembrane region" description="Helical" evidence="7">
    <location>
        <begin position="121"/>
        <end position="143"/>
    </location>
</feature>
<keyword evidence="2 7" id="KW-0812">Transmembrane</keyword>
<keyword evidence="10" id="KW-1185">Reference proteome</keyword>
<keyword evidence="6 7" id="KW-0472">Membrane</keyword>
<comment type="subcellular location">
    <subcellularLocation>
        <location evidence="1">Endomembrane system</location>
        <topology evidence="1">Multi-pass membrane protein</topology>
    </subcellularLocation>
</comment>
<organism evidence="9 10">
    <name type="scientific">Undibacterium jejuense</name>
    <dbReference type="NCBI Taxonomy" id="1344949"/>
    <lineage>
        <taxon>Bacteria</taxon>
        <taxon>Pseudomonadati</taxon>
        <taxon>Pseudomonadota</taxon>
        <taxon>Betaproteobacteria</taxon>
        <taxon>Burkholderiales</taxon>
        <taxon>Oxalobacteraceae</taxon>
        <taxon>Undibacterium</taxon>
    </lineage>
</organism>
<dbReference type="PANTHER" id="PTHR21624:SF1">
    <property type="entry name" value="ALKYLGLYCEROL MONOOXYGENASE"/>
    <property type="match status" value="1"/>
</dbReference>